<dbReference type="GeneID" id="59372807"/>
<gene>
    <name evidence="2" type="ORF">PC9H_002989</name>
</gene>
<dbReference type="VEuPathDB" id="FungiDB:PC9H_002989"/>
<proteinExistence type="predicted"/>
<comment type="caution">
    <text evidence="2">The sequence shown here is derived from an EMBL/GenBank/DDBJ whole genome shotgun (WGS) entry which is preliminary data.</text>
</comment>
<sequence length="258" mass="27772">MSTLGNITLSSSASTPNVVERSPAEAADQTLSTSTASLSFYAASLNMKDRRAYERERQRSKKTAELVKNRALKEQTPSPPGTLSAPLRALWARTVSGRQREHPHAQHAQHAQPQDSSTCAPFADNAPKRGLSSLFTAVDDDMVTVDSPGAHPSRPLSPLRSGRSSPKPEVALVDLINTTSRVPRKSRKGKDGDFEFVPPVRSVIALDDSDARELGDDTALNEPWEHVYSSAGGDGDLEPEVDSGPYKVPSYAAVLATK</sequence>
<keyword evidence="3" id="KW-1185">Reference proteome</keyword>
<dbReference type="RefSeq" id="XP_036634062.1">
    <property type="nucleotide sequence ID" value="XM_036772589.1"/>
</dbReference>
<feature type="compositionally biased region" description="Polar residues" evidence="1">
    <location>
        <begin position="1"/>
        <end position="17"/>
    </location>
</feature>
<feature type="region of interest" description="Disordered" evidence="1">
    <location>
        <begin position="143"/>
        <end position="170"/>
    </location>
</feature>
<feature type="compositionally biased region" description="Basic and acidic residues" evidence="1">
    <location>
        <begin position="50"/>
        <end position="73"/>
    </location>
</feature>
<dbReference type="OrthoDB" id="3245714at2759"/>
<evidence type="ECO:0000313" key="3">
    <source>
        <dbReference type="Proteomes" id="UP000623687"/>
    </source>
</evidence>
<protein>
    <submittedName>
        <fullName evidence="2">Uncharacterized protein</fullName>
    </submittedName>
</protein>
<feature type="region of interest" description="Disordered" evidence="1">
    <location>
        <begin position="1"/>
        <end position="33"/>
    </location>
</feature>
<accession>A0A8H7DW20</accession>
<dbReference type="AlphaFoldDB" id="A0A8H7DW20"/>
<organism evidence="2 3">
    <name type="scientific">Pleurotus ostreatus</name>
    <name type="common">Oyster mushroom</name>
    <name type="synonym">White-rot fungus</name>
    <dbReference type="NCBI Taxonomy" id="5322"/>
    <lineage>
        <taxon>Eukaryota</taxon>
        <taxon>Fungi</taxon>
        <taxon>Dikarya</taxon>
        <taxon>Basidiomycota</taxon>
        <taxon>Agaricomycotina</taxon>
        <taxon>Agaricomycetes</taxon>
        <taxon>Agaricomycetidae</taxon>
        <taxon>Agaricales</taxon>
        <taxon>Pleurotineae</taxon>
        <taxon>Pleurotaceae</taxon>
        <taxon>Pleurotus</taxon>
    </lineage>
</organism>
<dbReference type="Proteomes" id="UP000623687">
    <property type="component" value="Unassembled WGS sequence"/>
</dbReference>
<dbReference type="EMBL" id="JACETU010000002">
    <property type="protein sequence ID" value="KAF7436163.1"/>
    <property type="molecule type" value="Genomic_DNA"/>
</dbReference>
<name>A0A8H7DW20_PLEOS</name>
<evidence type="ECO:0000313" key="2">
    <source>
        <dbReference type="EMBL" id="KAF7436163.1"/>
    </source>
</evidence>
<feature type="compositionally biased region" description="Low complexity" evidence="1">
    <location>
        <begin position="152"/>
        <end position="168"/>
    </location>
</feature>
<evidence type="ECO:0000256" key="1">
    <source>
        <dbReference type="SAM" id="MobiDB-lite"/>
    </source>
</evidence>
<feature type="region of interest" description="Disordered" evidence="1">
    <location>
        <begin position="50"/>
        <end position="125"/>
    </location>
</feature>
<reference evidence="2" key="1">
    <citation type="submission" date="2019-07" db="EMBL/GenBank/DDBJ databases">
        <authorList>
            <person name="Palmer J.M."/>
        </authorList>
    </citation>
    <scope>NUCLEOTIDE SEQUENCE</scope>
    <source>
        <strain evidence="2">PC9</strain>
    </source>
</reference>